<keyword evidence="1" id="KW-0812">Transmembrane</keyword>
<sequence>MIRSSLNLMVLIIAWIKIFSLTSSVFGLGIFTHNETNSFPAPRRIWQHGEYIDGTVVLRMISGDLNKTSTTGTWTRPLLSLRIIHPNGTVNEIDKDLGIQDFNWLIFEIPGVDANQDPISVDALHRGYLIVRYFKASNTTDFTTYEECGRIIDWYGNLYRNDIWYTSNTAIITNVDPSKGFIRTAAENATYVEWQQYMIDDSFNLIKLSEGNITLPMEDGAFAIFNTVATVDEGYSIIMGNSTSKSANPDDPLEIQAAVYDLKIGYNETQFSAPKLLYQSHLPNITIYQMFCSISSTGVGQVCLLDVRQSITQNNDTQSNVTSTSYNDYYVKLDFLISGSVTKITSLHILPELPSNTTTGWQVKSIPFGGYLFYGYFLDAKSRTYSYGYYYNEIENKFYVWDFSEPTVLNLRGVLLILPNNTLLVSQRENNDTWSFLTTDIPNYSGFSDNGYSNALINSTSPKINAIISNPSKFMDTGSITISYYEPVELSDGYIWIYRIDNNVTRQFVVGNNDKFCSISDNGLTVIVKVIESTFSYPNSQYYVKVDNNFVRSKKYGEPLMGIDDNIWKFNTYSSEETFASTASGIMRLTEEGTNHYYLLTSSEKSDFFSNLIIELSKILSIDYKRLSSNEKFQVDNTIKPNTQILINLRIQSSRTERSVKFIIEDLHNMIKHKSITAISLFPNTNYLDEAYGFKQQQNLWNEYWIRFMGVILSFGVLICLFALAWKKDIKKEGRNVAILQLGIIIFDFVMDTLFVTYNSTIVKELYIPSWAFYIISEESKSEKFMQWSIRYGRVVSIFTVLSGADIEALSIIYSTLAGFEILNAPFSNKGKSRIFWCSWLNIFLEDIPQVIIQILYFRNVVSYDIIPILTLTSQCLNLLINVIGRLFQTINFYRHGLQIFERTNERTNEKIETSKP</sequence>
<name>A0A9N9FWX0_9GLOM</name>
<evidence type="ECO:0000256" key="1">
    <source>
        <dbReference type="SAM" id="Phobius"/>
    </source>
</evidence>
<keyword evidence="1" id="KW-1133">Transmembrane helix</keyword>
<proteinExistence type="predicted"/>
<gene>
    <name evidence="2" type="ORF">DEBURN_LOCUS7954</name>
</gene>
<dbReference type="EMBL" id="CAJVPK010001062">
    <property type="protein sequence ID" value="CAG8568461.1"/>
    <property type="molecule type" value="Genomic_DNA"/>
</dbReference>
<evidence type="ECO:0000313" key="2">
    <source>
        <dbReference type="EMBL" id="CAG8568461.1"/>
    </source>
</evidence>
<dbReference type="OrthoDB" id="2403103at2759"/>
<reference evidence="2" key="1">
    <citation type="submission" date="2021-06" db="EMBL/GenBank/DDBJ databases">
        <authorList>
            <person name="Kallberg Y."/>
            <person name="Tangrot J."/>
            <person name="Rosling A."/>
        </authorList>
    </citation>
    <scope>NUCLEOTIDE SEQUENCE</scope>
    <source>
        <strain evidence="2">AZ414A</strain>
    </source>
</reference>
<evidence type="ECO:0000313" key="3">
    <source>
        <dbReference type="Proteomes" id="UP000789706"/>
    </source>
</evidence>
<feature type="transmembrane region" description="Helical" evidence="1">
    <location>
        <begin position="704"/>
        <end position="726"/>
    </location>
</feature>
<protein>
    <submittedName>
        <fullName evidence="2">11679_t:CDS:1</fullName>
    </submittedName>
</protein>
<keyword evidence="3" id="KW-1185">Reference proteome</keyword>
<accession>A0A9N9FWX0</accession>
<dbReference type="Proteomes" id="UP000789706">
    <property type="component" value="Unassembled WGS sequence"/>
</dbReference>
<organism evidence="2 3">
    <name type="scientific">Diversispora eburnea</name>
    <dbReference type="NCBI Taxonomy" id="1213867"/>
    <lineage>
        <taxon>Eukaryota</taxon>
        <taxon>Fungi</taxon>
        <taxon>Fungi incertae sedis</taxon>
        <taxon>Mucoromycota</taxon>
        <taxon>Glomeromycotina</taxon>
        <taxon>Glomeromycetes</taxon>
        <taxon>Diversisporales</taxon>
        <taxon>Diversisporaceae</taxon>
        <taxon>Diversispora</taxon>
    </lineage>
</organism>
<keyword evidence="1" id="KW-0472">Membrane</keyword>
<comment type="caution">
    <text evidence="2">The sequence shown here is derived from an EMBL/GenBank/DDBJ whole genome shotgun (WGS) entry which is preliminary data.</text>
</comment>
<dbReference type="AlphaFoldDB" id="A0A9N9FWX0"/>